<evidence type="ECO:0000313" key="2">
    <source>
        <dbReference type="Proteomes" id="UP000473574"/>
    </source>
</evidence>
<dbReference type="Proteomes" id="UP000473574">
    <property type="component" value="Unassembled WGS sequence"/>
</dbReference>
<sequence>MQRLAKIGQRLLPWLLTALILMTVGGLPALAQGASTPPRIITVTGHGHHTAPTTLAEITLGISDKGDSAKATYTQLAKRTSAIAKTLKARKVDNIKTSNVHLDFKYGRDGKPQKDEYEAYRNIEFQVPADEIGVLDNAIALNIDRIQNIRYLATEKDLLAARDQALEKAITDAQAQAKVALDQLGFSLEDVVDIQVNDAITQAPGVDAVPKGDGYASGSWSTASSLAVEDGAQAVDVQVTLKVQY</sequence>
<dbReference type="Gene3D" id="3.30.110.170">
    <property type="entry name" value="Protein of unknown function (DUF541), domain 1"/>
    <property type="match status" value="1"/>
</dbReference>
<dbReference type="GO" id="GO:0006974">
    <property type="term" value="P:DNA damage response"/>
    <property type="evidence" value="ECO:0007669"/>
    <property type="project" value="TreeGrafter"/>
</dbReference>
<dbReference type="EMBL" id="QZCE01000002">
    <property type="protein sequence ID" value="NEZ65318.1"/>
    <property type="molecule type" value="Genomic_DNA"/>
</dbReference>
<dbReference type="InterPro" id="IPR052022">
    <property type="entry name" value="26kDa_periplasmic_antigen"/>
</dbReference>
<dbReference type="Pfam" id="PF04402">
    <property type="entry name" value="SIMPL"/>
    <property type="match status" value="1"/>
</dbReference>
<dbReference type="Gene3D" id="3.30.70.2970">
    <property type="entry name" value="Protein of unknown function (DUF541), domain 2"/>
    <property type="match status" value="1"/>
</dbReference>
<accession>A0A6M0S9Y8</accession>
<gene>
    <name evidence="1" type="ORF">D0962_21510</name>
</gene>
<dbReference type="PANTHER" id="PTHR34387">
    <property type="entry name" value="SLR1258 PROTEIN"/>
    <property type="match status" value="1"/>
</dbReference>
<dbReference type="InterPro" id="IPR007497">
    <property type="entry name" value="SIMPL/DUF541"/>
</dbReference>
<name>A0A6M0S9Y8_9CYAN</name>
<comment type="caution">
    <text evidence="1">The sequence shown here is derived from an EMBL/GenBank/DDBJ whole genome shotgun (WGS) entry which is preliminary data.</text>
</comment>
<dbReference type="RefSeq" id="WP_163666320.1">
    <property type="nucleotide sequence ID" value="NZ_QZCE01000002.1"/>
</dbReference>
<reference evidence="1 2" key="1">
    <citation type="journal article" date="2020" name="Microb. Ecol.">
        <title>Ecogenomics of the Marine Benthic Filamentous Cyanobacterium Adonisia.</title>
        <authorList>
            <person name="Walter J.M."/>
            <person name="Coutinho F.H."/>
            <person name="Leomil L."/>
            <person name="Hargreaves P.I."/>
            <person name="Campeao M.E."/>
            <person name="Vieira V.V."/>
            <person name="Silva B.S."/>
            <person name="Fistarol G.O."/>
            <person name="Salomon P.S."/>
            <person name="Sawabe T."/>
            <person name="Mino S."/>
            <person name="Hosokawa M."/>
            <person name="Miyashita H."/>
            <person name="Maruyama F."/>
            <person name="van Verk M.C."/>
            <person name="Dutilh B.E."/>
            <person name="Thompson C.C."/>
            <person name="Thompson F.L."/>
        </authorList>
    </citation>
    <scope>NUCLEOTIDE SEQUENCE [LARGE SCALE GENOMIC DNA]</scope>
    <source>
        <strain evidence="1 2">CCMR0082</strain>
    </source>
</reference>
<protein>
    <submittedName>
        <fullName evidence="1">DUF541 domain-containing protein</fullName>
    </submittedName>
</protein>
<dbReference type="AlphaFoldDB" id="A0A6M0S9Y8"/>
<evidence type="ECO:0000313" key="1">
    <source>
        <dbReference type="EMBL" id="NEZ65318.1"/>
    </source>
</evidence>
<dbReference type="PANTHER" id="PTHR34387:SF1">
    <property type="entry name" value="PERIPLASMIC IMMUNOGENIC PROTEIN"/>
    <property type="match status" value="1"/>
</dbReference>
<organism evidence="1 2">
    <name type="scientific">Adonisia turfae CCMR0082</name>
    <dbReference type="NCBI Taxonomy" id="2304604"/>
    <lineage>
        <taxon>Bacteria</taxon>
        <taxon>Bacillati</taxon>
        <taxon>Cyanobacteriota</taxon>
        <taxon>Adonisia</taxon>
        <taxon>Adonisia turfae</taxon>
    </lineage>
</organism>
<proteinExistence type="predicted"/>